<name>H6LDU7_ACEWD</name>
<sequence length="200" mass="23293">MTNNICIDDFLADDSIQNKERRIIIVLESPHVNEFEIGGNPIPAIGATGYALENKFSEIFDNYLKSKDSDIRFDDGYYHVFIMNAIEYQCSLGFSTSRYRDIVFKSLWEQNEIIDSFSSRLSKYNPIITISLCTKGNKTNFKKIALDSFDYCKDKKLTMRNMVINEIVSNSDLNQEHKIIRGCHPSSWNRRKAFRKFQKI</sequence>
<dbReference type="AlphaFoldDB" id="H6LDU7"/>
<accession>H6LDU7</accession>
<proteinExistence type="predicted"/>
<reference evidence="1 2" key="2">
    <citation type="journal article" date="2012" name="PLoS ONE">
        <title>An ancient pathway combining carbon dioxide fixation with the generation and utilization of a sodium ion gradient for ATP synthesis.</title>
        <authorList>
            <person name="Poehlein A."/>
            <person name="Schmidt S."/>
            <person name="Kaster A.K."/>
            <person name="Goenrich M."/>
            <person name="Vollmers J."/>
            <person name="Thurmer A."/>
            <person name="Bertsch J."/>
            <person name="Schuchmann K."/>
            <person name="Voigt B."/>
            <person name="Hecker M."/>
            <person name="Daniel R."/>
            <person name="Thauer R.K."/>
            <person name="Gottschalk G."/>
            <person name="Muller V."/>
        </authorList>
    </citation>
    <scope>NUCLEOTIDE SEQUENCE [LARGE SCALE GENOMIC DNA]</scope>
    <source>
        <strain evidence="2">ATCC 29683 / DSM 1030 / JCM 2381 / KCTC 1655 / WB1</strain>
    </source>
</reference>
<dbReference type="RefSeq" id="WP_014355593.1">
    <property type="nucleotide sequence ID" value="NC_016894.1"/>
</dbReference>
<reference evidence="2" key="1">
    <citation type="submission" date="2011-07" db="EMBL/GenBank/DDBJ databases">
        <title>Complete genome sequence of Acetobacterium woodii.</title>
        <authorList>
            <person name="Poehlein A."/>
            <person name="Schmidt S."/>
            <person name="Kaster A.-K."/>
            <person name="Goenrich M."/>
            <person name="Vollmers J."/>
            <person name="Thuermer A."/>
            <person name="Gottschalk G."/>
            <person name="Thauer R.K."/>
            <person name="Daniel R."/>
            <person name="Mueller V."/>
        </authorList>
    </citation>
    <scope>NUCLEOTIDE SEQUENCE [LARGE SCALE GENOMIC DNA]</scope>
    <source>
        <strain evidence="2">ATCC 29683 / DSM 1030 / JCM 2381 / KCTC 1655 / WB1</strain>
    </source>
</reference>
<dbReference type="EMBL" id="CP002987">
    <property type="protein sequence ID" value="AFA47990.1"/>
    <property type="molecule type" value="Genomic_DNA"/>
</dbReference>
<dbReference type="HOGENOM" id="CLU_1363727_0_0_9"/>
<dbReference type="OrthoDB" id="2730662at2"/>
<evidence type="ECO:0000313" key="1">
    <source>
        <dbReference type="EMBL" id="AFA47990.1"/>
    </source>
</evidence>
<gene>
    <name evidence="1" type="ordered locus">Awo_c12060</name>
</gene>
<protein>
    <submittedName>
        <fullName evidence="1">Uncharacterized protein</fullName>
    </submittedName>
</protein>
<dbReference type="Proteomes" id="UP000007177">
    <property type="component" value="Chromosome"/>
</dbReference>
<keyword evidence="2" id="KW-1185">Reference proteome</keyword>
<organism evidence="1 2">
    <name type="scientific">Acetobacterium woodii (strain ATCC 29683 / DSM 1030 / JCM 2381 / KCTC 1655 / WB1)</name>
    <dbReference type="NCBI Taxonomy" id="931626"/>
    <lineage>
        <taxon>Bacteria</taxon>
        <taxon>Bacillati</taxon>
        <taxon>Bacillota</taxon>
        <taxon>Clostridia</taxon>
        <taxon>Eubacteriales</taxon>
        <taxon>Eubacteriaceae</taxon>
        <taxon>Acetobacterium</taxon>
    </lineage>
</organism>
<dbReference type="eggNOG" id="ENOG5033FJR">
    <property type="taxonomic scope" value="Bacteria"/>
</dbReference>
<evidence type="ECO:0000313" key="2">
    <source>
        <dbReference type="Proteomes" id="UP000007177"/>
    </source>
</evidence>
<dbReference type="KEGG" id="awo:Awo_c12060"/>